<gene>
    <name evidence="2" type="ORF">JM658_05665</name>
</gene>
<evidence type="ECO:0000313" key="2">
    <source>
        <dbReference type="EMBL" id="MCF8714312.1"/>
    </source>
</evidence>
<sequence>MKYIITLTTLLLLFLSCSSTQKTSSYDQEEMDLNISEEEKNAFNAKGTQDTVRIADDKTEYEIIIIDPGYYSWLNSIAHPEGYYSQEYLENRNNIYVINWNQRAMNPMLYDPNLYEMQIDYSPNIDYGYKVNYKLYNYFLYFQRKYNQRLGPFYPRLN</sequence>
<dbReference type="RefSeq" id="WP_236958273.1">
    <property type="nucleotide sequence ID" value="NZ_JAETXX010000002.1"/>
</dbReference>
<dbReference type="InterPro" id="IPR046144">
    <property type="entry name" value="DUF6146"/>
</dbReference>
<feature type="chain" id="PRO_5047017490" description="Lipoprotein" evidence="1">
    <location>
        <begin position="22"/>
        <end position="158"/>
    </location>
</feature>
<dbReference type="Proteomes" id="UP000829517">
    <property type="component" value="Unassembled WGS sequence"/>
</dbReference>
<accession>A0ABS9J1K9</accession>
<feature type="signal peptide" evidence="1">
    <location>
        <begin position="1"/>
        <end position="21"/>
    </location>
</feature>
<protein>
    <recommendedName>
        <fullName evidence="4">Lipoprotein</fullName>
    </recommendedName>
</protein>
<name>A0ABS9J1K9_9FLAO</name>
<dbReference type="Pfam" id="PF19643">
    <property type="entry name" value="DUF6146"/>
    <property type="match status" value="1"/>
</dbReference>
<dbReference type="PROSITE" id="PS51257">
    <property type="entry name" value="PROKAR_LIPOPROTEIN"/>
    <property type="match status" value="1"/>
</dbReference>
<reference evidence="2 3" key="1">
    <citation type="submission" date="2021-01" db="EMBL/GenBank/DDBJ databases">
        <title>Genome sequencing of Joostella atrarenae M1-2 (= KCTC 23194).</title>
        <authorList>
            <person name="Zakaria M.R."/>
            <person name="Lam M.Q."/>
            <person name="Chong C.S."/>
        </authorList>
    </citation>
    <scope>NUCLEOTIDE SEQUENCE [LARGE SCALE GENOMIC DNA]</scope>
    <source>
        <strain evidence="2 3">M1-2</strain>
    </source>
</reference>
<comment type="caution">
    <text evidence="2">The sequence shown here is derived from an EMBL/GenBank/DDBJ whole genome shotgun (WGS) entry which is preliminary data.</text>
</comment>
<keyword evidence="1" id="KW-0732">Signal</keyword>
<evidence type="ECO:0008006" key="4">
    <source>
        <dbReference type="Google" id="ProtNLM"/>
    </source>
</evidence>
<dbReference type="EMBL" id="JAETXX010000002">
    <property type="protein sequence ID" value="MCF8714312.1"/>
    <property type="molecule type" value="Genomic_DNA"/>
</dbReference>
<organism evidence="2 3">
    <name type="scientific">Joostella atrarenae</name>
    <dbReference type="NCBI Taxonomy" id="679257"/>
    <lineage>
        <taxon>Bacteria</taxon>
        <taxon>Pseudomonadati</taxon>
        <taxon>Bacteroidota</taxon>
        <taxon>Flavobacteriia</taxon>
        <taxon>Flavobacteriales</taxon>
        <taxon>Flavobacteriaceae</taxon>
        <taxon>Joostella</taxon>
    </lineage>
</organism>
<proteinExistence type="predicted"/>
<evidence type="ECO:0000256" key="1">
    <source>
        <dbReference type="SAM" id="SignalP"/>
    </source>
</evidence>
<evidence type="ECO:0000313" key="3">
    <source>
        <dbReference type="Proteomes" id="UP000829517"/>
    </source>
</evidence>
<keyword evidence="3" id="KW-1185">Reference proteome</keyword>